<dbReference type="EMBL" id="CAADRA010007040">
    <property type="protein sequence ID" value="VFT98673.1"/>
    <property type="molecule type" value="Genomic_DNA"/>
</dbReference>
<dbReference type="PANTHER" id="PTHR37816">
    <property type="entry name" value="YALI0E33011P"/>
    <property type="match status" value="1"/>
</dbReference>
<dbReference type="AlphaFoldDB" id="A0A485LJ20"/>
<dbReference type="SUPFAM" id="SSF52540">
    <property type="entry name" value="P-loop containing nucleoside triphosphate hydrolases"/>
    <property type="match status" value="1"/>
</dbReference>
<evidence type="ECO:0000313" key="3">
    <source>
        <dbReference type="Proteomes" id="UP000332933"/>
    </source>
</evidence>
<gene>
    <name evidence="2" type="primary">Aste57867_22005</name>
    <name evidence="1" type="ORF">As57867_021936</name>
    <name evidence="2" type="ORF">ASTE57867_22005</name>
</gene>
<name>A0A485LJ20_9STRA</name>
<dbReference type="InterPro" id="IPR052922">
    <property type="entry name" value="Cytidylate_Kinase-2"/>
</dbReference>
<protein>
    <submittedName>
        <fullName evidence="2">Aste57867_22005 protein</fullName>
    </submittedName>
</protein>
<sequence length="185" mass="21175">MDTRGDFTHSRIMVVGMTGSGKSTLAETLARKLNAPFVESDALLWGPNWIEAPDYVDKISDATAGPAWVTAGHTSKSRPILFPRADAVVYLDYSLWTTFWRLFFRTVRRAWTQEKLWGGPNTETLWDHLKVWSPVSLFHVLFTKYWSMKTRYAGFFAAHPHLHVFRFTTPEATQAWLEALPATPQ</sequence>
<dbReference type="OrthoDB" id="65590at2759"/>
<dbReference type="Pfam" id="PF13671">
    <property type="entry name" value="AAA_33"/>
    <property type="match status" value="1"/>
</dbReference>
<evidence type="ECO:0000313" key="2">
    <source>
        <dbReference type="EMBL" id="VFT98673.1"/>
    </source>
</evidence>
<evidence type="ECO:0000313" key="1">
    <source>
        <dbReference type="EMBL" id="KAF0686153.1"/>
    </source>
</evidence>
<organism evidence="2 3">
    <name type="scientific">Aphanomyces stellatus</name>
    <dbReference type="NCBI Taxonomy" id="120398"/>
    <lineage>
        <taxon>Eukaryota</taxon>
        <taxon>Sar</taxon>
        <taxon>Stramenopiles</taxon>
        <taxon>Oomycota</taxon>
        <taxon>Saprolegniomycetes</taxon>
        <taxon>Saprolegniales</taxon>
        <taxon>Verrucalvaceae</taxon>
        <taxon>Aphanomyces</taxon>
    </lineage>
</organism>
<dbReference type="InterPro" id="IPR027417">
    <property type="entry name" value="P-loop_NTPase"/>
</dbReference>
<dbReference type="Proteomes" id="UP000332933">
    <property type="component" value="Unassembled WGS sequence"/>
</dbReference>
<reference evidence="2 3" key="1">
    <citation type="submission" date="2019-03" db="EMBL/GenBank/DDBJ databases">
        <authorList>
            <person name="Gaulin E."/>
            <person name="Dumas B."/>
        </authorList>
    </citation>
    <scope>NUCLEOTIDE SEQUENCE [LARGE SCALE GENOMIC DNA]</scope>
    <source>
        <strain evidence="2">CBS 568.67</strain>
    </source>
</reference>
<dbReference type="EMBL" id="VJMH01007014">
    <property type="protein sequence ID" value="KAF0686153.1"/>
    <property type="molecule type" value="Genomic_DNA"/>
</dbReference>
<dbReference type="Gene3D" id="3.40.50.300">
    <property type="entry name" value="P-loop containing nucleotide triphosphate hydrolases"/>
    <property type="match status" value="1"/>
</dbReference>
<dbReference type="PANTHER" id="PTHR37816:SF1">
    <property type="entry name" value="TOXIN"/>
    <property type="match status" value="1"/>
</dbReference>
<accession>A0A485LJ20</accession>
<proteinExistence type="predicted"/>
<keyword evidence="3" id="KW-1185">Reference proteome</keyword>
<reference evidence="1" key="2">
    <citation type="submission" date="2019-06" db="EMBL/GenBank/DDBJ databases">
        <title>Genomics analysis of Aphanomyces spp. identifies a new class of oomycete effector associated with host adaptation.</title>
        <authorList>
            <person name="Gaulin E."/>
        </authorList>
    </citation>
    <scope>NUCLEOTIDE SEQUENCE</scope>
    <source>
        <strain evidence="1">CBS 578.67</strain>
    </source>
</reference>